<keyword evidence="4 11" id="KW-0479">Metal-binding</keyword>
<evidence type="ECO:0000256" key="8">
    <source>
        <dbReference type="ARBA" id="ARBA00048791"/>
    </source>
</evidence>
<dbReference type="InterPro" id="IPR017850">
    <property type="entry name" value="Alkaline_phosphatase_core_sf"/>
</dbReference>
<dbReference type="GO" id="GO:0030145">
    <property type="term" value="F:manganese ion binding"/>
    <property type="evidence" value="ECO:0007669"/>
    <property type="project" value="UniProtKB-UniRule"/>
</dbReference>
<dbReference type="GO" id="GO:0005829">
    <property type="term" value="C:cytosol"/>
    <property type="evidence" value="ECO:0007669"/>
    <property type="project" value="TreeGrafter"/>
</dbReference>
<evidence type="ECO:0000256" key="9">
    <source>
        <dbReference type="ARBA" id="ARBA00056337"/>
    </source>
</evidence>
<comment type="catalytic activity">
    <reaction evidence="8 10">
        <text>2-deoxy-D-ribose 5-phosphate = D-glyceraldehyde 3-phosphate + acetaldehyde</text>
        <dbReference type="Rhea" id="RHEA:12821"/>
        <dbReference type="ChEBI" id="CHEBI:15343"/>
        <dbReference type="ChEBI" id="CHEBI:59776"/>
        <dbReference type="ChEBI" id="CHEBI:62877"/>
        <dbReference type="EC" id="4.1.2.4"/>
    </reaction>
</comment>
<comment type="pathway">
    <text evidence="11">Carbohydrate degradation; 2-deoxy-D-ribose 1-phosphate degradation; D-glyceraldehyde 3-phosphate and acetaldehyde from 2-deoxy-alpha-D-ribose 1-phosphate: step 1/2.</text>
</comment>
<dbReference type="EC" id="4.1.2.4" evidence="10"/>
<keyword evidence="6 10" id="KW-0456">Lyase</keyword>
<keyword evidence="3 10" id="KW-0963">Cytoplasm</keyword>
<dbReference type="HAMAP" id="MF_00114">
    <property type="entry name" value="DeoC_type1"/>
    <property type="match status" value="1"/>
</dbReference>
<dbReference type="InterPro" id="IPR013785">
    <property type="entry name" value="Aldolase_TIM"/>
</dbReference>
<dbReference type="CDD" id="cd00959">
    <property type="entry name" value="DeoC"/>
    <property type="match status" value="1"/>
</dbReference>
<evidence type="ECO:0000256" key="7">
    <source>
        <dbReference type="ARBA" id="ARBA00023270"/>
    </source>
</evidence>
<comment type="function">
    <text evidence="9 10">Catalyzes a reversible aldol reaction between acetaldehyde and D-glyceraldehyde 3-phosphate to generate 2-deoxy-D-ribose 5-phosphate.</text>
</comment>
<dbReference type="Gene3D" id="3.30.70.1250">
    <property type="entry name" value="Phosphopentomutase"/>
    <property type="match status" value="1"/>
</dbReference>
<accession>W0FLJ6</accession>
<dbReference type="NCBIfam" id="TIGR01696">
    <property type="entry name" value="deoB"/>
    <property type="match status" value="1"/>
</dbReference>
<feature type="binding site" evidence="11">
    <location>
        <position position="336"/>
    </location>
    <ligand>
        <name>Mn(2+)</name>
        <dbReference type="ChEBI" id="CHEBI:29035"/>
        <label>1</label>
    </ligand>
</feature>
<evidence type="ECO:0000256" key="4">
    <source>
        <dbReference type="ARBA" id="ARBA00022723"/>
    </source>
</evidence>
<dbReference type="GO" id="GO:0009264">
    <property type="term" value="P:deoxyribonucleotide catabolic process"/>
    <property type="evidence" value="ECO:0007669"/>
    <property type="project" value="UniProtKB-UniRule"/>
</dbReference>
<evidence type="ECO:0000256" key="3">
    <source>
        <dbReference type="ARBA" id="ARBA00022490"/>
    </source>
</evidence>
<dbReference type="AlphaFoldDB" id="W0FLJ6"/>
<dbReference type="InterPro" id="IPR006124">
    <property type="entry name" value="Metalloenzyme"/>
</dbReference>
<evidence type="ECO:0000256" key="11">
    <source>
        <dbReference type="HAMAP-Rule" id="MF_00740"/>
    </source>
</evidence>
<dbReference type="UniPathway" id="UPA00002">
    <property type="reaction ID" value="UER00468"/>
</dbReference>
<keyword evidence="11" id="KW-0413">Isomerase</keyword>
<feature type="binding site" evidence="11">
    <location>
        <position position="11"/>
    </location>
    <ligand>
        <name>Mn(2+)</name>
        <dbReference type="ChEBI" id="CHEBI:29035"/>
        <label>1</label>
    </ligand>
</feature>
<evidence type="ECO:0000256" key="2">
    <source>
        <dbReference type="ARBA" id="ARBA00010936"/>
    </source>
</evidence>
<comment type="function">
    <text evidence="11">Isomerase that catalyzes the conversion of deoxy-ribose 1-phosphate (dRib-1-P) and ribose 1-phosphate (Rib-1-P) to deoxy-ribose 5-phosphate (dRib-5-P) and ribose 5-phosphate (Rib-5-P), respectively.</text>
</comment>
<dbReference type="InterPro" id="IPR024052">
    <property type="entry name" value="Phosphopentomutase_DeoB_cap_sf"/>
</dbReference>
<dbReference type="UniPathway" id="UPA00087">
    <property type="reaction ID" value="UER00173"/>
</dbReference>
<feature type="active site" description="Schiff-base intermediate with acetaldehyde" evidence="10">
    <location>
        <position position="555"/>
    </location>
</feature>
<sequence length="611" mass="65770">MAKRVFLIILDSLGCGNAPDASAFGDQGSNTLAAVLSASDKPFPNLSSMGLFDIDGNSDPRILEYLSKDPQAGRPAPIGAYGRLREESSGGKDSTIGHWEIAGVVSEDPQPTYPDGFPSYVVDKLKEISGRGVLCNLPYSGTQAIEDYGEEHFSSGDLILYTSADSVLQIAAHEEIVPLDELYRICREMRTFMTGKDAVGRIIARPFTGTPGSFTRTANRHDFAVEAPSATMMDHLKAKGFDVISVGKIYDLFAGRGFTETNPTKGNSEGIAKIREYLDKDFTGLLFSNLVDFDMLYGHRNNIEGYNEALHEFDDALGDILESLKEDDLLIISADHGCDPSTVSTDHSREQVPLLIYGKGYSTPRNLGSITGFSYISQVVVNALSGARFEKRFPERDLDPSDPGDVMTYVDLTNLKVTATEDDIKALIDRAIASKTMSVCIPPCYVRSAYDYARGRIPICTVIGFPNGYNTTSVKVTEAKDAVDNGACEIDMVINVAFVKAGKMKEVEDEVKAIAGAVHEKGAILKVIIEACLLTEEEKVALCGIVERCGAEYIKTSTGFSTGGATVEDVALMRANLSSSVRIKAAGGIRSPEAARAMIDAGATRIGASGL</sequence>
<evidence type="ECO:0000259" key="12">
    <source>
        <dbReference type="Pfam" id="PF01676"/>
    </source>
</evidence>
<organism evidence="13">
    <name type="scientific">uncultured bacterium Contig1532b</name>
    <dbReference type="NCBI Taxonomy" id="1393450"/>
    <lineage>
        <taxon>Bacteria</taxon>
        <taxon>environmental samples</taxon>
    </lineage>
</organism>
<dbReference type="Gene3D" id="3.40.720.10">
    <property type="entry name" value="Alkaline Phosphatase, subunit A"/>
    <property type="match status" value="1"/>
</dbReference>
<name>W0FLJ6_9BACT</name>
<dbReference type="EMBL" id="KC246771">
    <property type="protein sequence ID" value="AHF23687.1"/>
    <property type="molecule type" value="Genomic_DNA"/>
</dbReference>
<protein>
    <recommendedName>
        <fullName evidence="10 11">Multifunctional fusion protein</fullName>
    </recommendedName>
    <domain>
        <recommendedName>
            <fullName evidence="10">Deoxyribose-phosphate aldolase</fullName>
            <shortName evidence="10">DERA</shortName>
            <ecNumber evidence="10">4.1.2.4</ecNumber>
        </recommendedName>
        <alternativeName>
            <fullName evidence="10">2-deoxy-D-ribose 5-phosphate aldolase</fullName>
        </alternativeName>
        <alternativeName>
            <fullName evidence="10">Phosphodeoxyriboaldolase</fullName>
            <shortName evidence="10">Deoxyriboaldolase</shortName>
        </alternativeName>
    </domain>
    <domain>
        <recommendedName>
            <fullName evidence="11">Phosphopentomutase</fullName>
            <ecNumber evidence="11">5.4.2.7</ecNumber>
        </recommendedName>
        <alternativeName>
            <fullName evidence="11">Phosphodeoxyribomutase</fullName>
        </alternativeName>
    </domain>
</protein>
<feature type="binding site" evidence="11">
    <location>
        <position position="347"/>
    </location>
    <ligand>
        <name>Mn(2+)</name>
        <dbReference type="ChEBI" id="CHEBI:29035"/>
        <label>2</label>
    </ligand>
</feature>
<comment type="catalytic activity">
    <reaction evidence="11">
        <text>2-deoxy-alpha-D-ribose 1-phosphate = 2-deoxy-D-ribose 5-phosphate</text>
        <dbReference type="Rhea" id="RHEA:27658"/>
        <dbReference type="ChEBI" id="CHEBI:57259"/>
        <dbReference type="ChEBI" id="CHEBI:62877"/>
        <dbReference type="EC" id="5.4.2.7"/>
    </reaction>
</comment>
<dbReference type="NCBIfam" id="TIGR00126">
    <property type="entry name" value="deoC"/>
    <property type="match status" value="1"/>
</dbReference>
<reference evidence="13" key="1">
    <citation type="journal article" date="2013" name="PLoS ONE">
        <title>Metagenomic insights into the carbohydrate-active enzymes carried by the microorganisms adhering to solid digesta in the rumen of cows.</title>
        <authorList>
            <person name="Wang L."/>
            <person name="Hatem A."/>
            <person name="Catalyurek U.V."/>
            <person name="Morrison M."/>
            <person name="Yu Z."/>
        </authorList>
    </citation>
    <scope>NUCLEOTIDE SEQUENCE</scope>
</reference>
<dbReference type="GO" id="GO:0004139">
    <property type="term" value="F:deoxyribose-phosphate aldolase activity"/>
    <property type="evidence" value="ECO:0007669"/>
    <property type="project" value="UniProtKB-UniRule"/>
</dbReference>
<evidence type="ECO:0000256" key="10">
    <source>
        <dbReference type="HAMAP-Rule" id="MF_00114"/>
    </source>
</evidence>
<evidence type="ECO:0000256" key="5">
    <source>
        <dbReference type="ARBA" id="ARBA00023211"/>
    </source>
</evidence>
<feature type="active site" description="Proton donor/acceptor" evidence="10">
    <location>
        <position position="491"/>
    </location>
</feature>
<dbReference type="NCBIfam" id="NF003766">
    <property type="entry name" value="PRK05362.1"/>
    <property type="match status" value="1"/>
</dbReference>
<evidence type="ECO:0000313" key="13">
    <source>
        <dbReference type="EMBL" id="AHF23687.1"/>
    </source>
</evidence>
<proteinExistence type="inferred from homology"/>
<dbReference type="CDD" id="cd16009">
    <property type="entry name" value="PPM"/>
    <property type="match status" value="1"/>
</dbReference>
<comment type="catalytic activity">
    <reaction evidence="11">
        <text>alpha-D-ribose 1-phosphate = D-ribose 5-phosphate</text>
        <dbReference type="Rhea" id="RHEA:18793"/>
        <dbReference type="ChEBI" id="CHEBI:57720"/>
        <dbReference type="ChEBI" id="CHEBI:78346"/>
        <dbReference type="EC" id="5.4.2.7"/>
    </reaction>
</comment>
<keyword evidence="7 10" id="KW-0704">Schiff base</keyword>
<dbReference type="Pfam" id="PF01791">
    <property type="entry name" value="DeoC"/>
    <property type="match status" value="1"/>
</dbReference>
<feature type="binding site" evidence="11">
    <location>
        <position position="299"/>
    </location>
    <ligand>
        <name>Mn(2+)</name>
        <dbReference type="ChEBI" id="CHEBI:29035"/>
        <label>2</label>
    </ligand>
</feature>
<dbReference type="GO" id="GO:0008973">
    <property type="term" value="F:phosphopentomutase activity"/>
    <property type="evidence" value="ECO:0007669"/>
    <property type="project" value="UniProtKB-UniRule"/>
</dbReference>
<dbReference type="SMART" id="SM01133">
    <property type="entry name" value="DeoC"/>
    <property type="match status" value="1"/>
</dbReference>
<dbReference type="EC" id="5.4.2.7" evidence="11"/>
<dbReference type="GO" id="GO:0043094">
    <property type="term" value="P:metabolic compound salvage"/>
    <property type="evidence" value="ECO:0007669"/>
    <property type="project" value="UniProtKB-UniRule"/>
</dbReference>
<feature type="binding site" evidence="11">
    <location>
        <position position="335"/>
    </location>
    <ligand>
        <name>Mn(2+)</name>
        <dbReference type="ChEBI" id="CHEBI:29035"/>
        <label>1</label>
    </ligand>
</feature>
<dbReference type="PANTHER" id="PTHR21110">
    <property type="entry name" value="PHOSPHOPENTOMUTASE"/>
    <property type="match status" value="1"/>
</dbReference>
<gene>
    <name evidence="10" type="primary">deoC</name>
    <name evidence="11" type="synonym">deoB</name>
</gene>
<dbReference type="GO" id="GO:0006018">
    <property type="term" value="P:2-deoxyribose 1-phosphate catabolic process"/>
    <property type="evidence" value="ECO:0007669"/>
    <property type="project" value="UniProtKB-UniRule"/>
</dbReference>
<dbReference type="GO" id="GO:0000287">
    <property type="term" value="F:magnesium ion binding"/>
    <property type="evidence" value="ECO:0007669"/>
    <property type="project" value="UniProtKB-UniRule"/>
</dbReference>
<feature type="domain" description="Metalloenzyme" evidence="12">
    <location>
        <begin position="3"/>
        <end position="384"/>
    </location>
</feature>
<comment type="cofactor">
    <cofactor evidence="11">
        <name>Mn(2+)</name>
        <dbReference type="ChEBI" id="CHEBI:29035"/>
    </cofactor>
    <text evidence="11">Binds 2 manganese ions.</text>
</comment>
<keyword evidence="5 11" id="KW-0464">Manganese</keyword>
<dbReference type="SUPFAM" id="SSF51569">
    <property type="entry name" value="Aldolase"/>
    <property type="match status" value="1"/>
</dbReference>
<evidence type="ECO:0000256" key="6">
    <source>
        <dbReference type="ARBA" id="ARBA00023239"/>
    </source>
</evidence>
<dbReference type="SUPFAM" id="SSF143856">
    <property type="entry name" value="DeoB insert domain-like"/>
    <property type="match status" value="1"/>
</dbReference>
<comment type="similarity">
    <text evidence="2 10">Belongs to the DeoC/FbaB aldolase family. DeoC type 1 subfamily.</text>
</comment>
<dbReference type="Pfam" id="PF01676">
    <property type="entry name" value="Metalloenzyme"/>
    <property type="match status" value="1"/>
</dbReference>
<dbReference type="SUPFAM" id="SSF53649">
    <property type="entry name" value="Alkaline phosphatase-like"/>
    <property type="match status" value="1"/>
</dbReference>
<dbReference type="HAMAP" id="MF_00740">
    <property type="entry name" value="Phosphopentomut"/>
    <property type="match status" value="1"/>
</dbReference>
<dbReference type="GO" id="GO:0006015">
    <property type="term" value="P:5-phosphoribose 1-diphosphate biosynthetic process"/>
    <property type="evidence" value="ECO:0007669"/>
    <property type="project" value="UniProtKB-UniPathway"/>
</dbReference>
<comment type="similarity">
    <text evidence="1 11">Belongs to the phosphopentomutase family.</text>
</comment>
<evidence type="ECO:0000256" key="1">
    <source>
        <dbReference type="ARBA" id="ARBA00010373"/>
    </source>
</evidence>
<dbReference type="FunFam" id="3.20.20.70:FF:000044">
    <property type="entry name" value="Deoxyribose-phosphate aldolase"/>
    <property type="match status" value="1"/>
</dbReference>
<dbReference type="Gene3D" id="3.20.20.70">
    <property type="entry name" value="Aldolase class I"/>
    <property type="match status" value="1"/>
</dbReference>
<comment type="pathway">
    <text evidence="10">Carbohydrate degradation; 2-deoxy-D-ribose 1-phosphate degradation; D-glyceraldehyde 3-phosphate and acetaldehyde from 2-deoxy-alpha-D-ribose 1-phosphate: step 2/2.</text>
</comment>
<feature type="active site" description="Proton donor/acceptor" evidence="10">
    <location>
        <position position="584"/>
    </location>
</feature>
<dbReference type="InterPro" id="IPR010045">
    <property type="entry name" value="DeoB"/>
</dbReference>
<dbReference type="PANTHER" id="PTHR21110:SF0">
    <property type="entry name" value="PHOSPHOPENTOMUTASE"/>
    <property type="match status" value="1"/>
</dbReference>
<comment type="subcellular location">
    <subcellularLocation>
        <location evidence="10">Cytoplasm</location>
    </subcellularLocation>
</comment>
<dbReference type="InterPro" id="IPR002915">
    <property type="entry name" value="DeoC/FbaB/LacD_aldolase"/>
</dbReference>
<dbReference type="InterPro" id="IPR028581">
    <property type="entry name" value="DeoC_typeI"/>
</dbReference>
<feature type="binding site" evidence="11">
    <location>
        <position position="294"/>
    </location>
    <ligand>
        <name>Mn(2+)</name>
        <dbReference type="ChEBI" id="CHEBI:29035"/>
        <label>2</label>
    </ligand>
</feature>
<dbReference type="InterPro" id="IPR011343">
    <property type="entry name" value="DeoC"/>
</dbReference>